<dbReference type="Proteomes" id="UP001162131">
    <property type="component" value="Unassembled WGS sequence"/>
</dbReference>
<evidence type="ECO:0000259" key="1">
    <source>
        <dbReference type="Pfam" id="PF03372"/>
    </source>
</evidence>
<dbReference type="Pfam" id="PF03372">
    <property type="entry name" value="Exo_endo_phos"/>
    <property type="match status" value="1"/>
</dbReference>
<dbReference type="InterPro" id="IPR050410">
    <property type="entry name" value="CCR4/nocturin_mRNA_transcr"/>
</dbReference>
<organism evidence="2 3">
    <name type="scientific">Blepharisma stoltei</name>
    <dbReference type="NCBI Taxonomy" id="1481888"/>
    <lineage>
        <taxon>Eukaryota</taxon>
        <taxon>Sar</taxon>
        <taxon>Alveolata</taxon>
        <taxon>Ciliophora</taxon>
        <taxon>Postciliodesmatophora</taxon>
        <taxon>Heterotrichea</taxon>
        <taxon>Heterotrichida</taxon>
        <taxon>Blepharismidae</taxon>
        <taxon>Blepharisma</taxon>
    </lineage>
</organism>
<dbReference type="InterPro" id="IPR005135">
    <property type="entry name" value="Endo/exonuclease/phosphatase"/>
</dbReference>
<evidence type="ECO:0000313" key="2">
    <source>
        <dbReference type="EMBL" id="CAG9313175.1"/>
    </source>
</evidence>
<dbReference type="GO" id="GO:0000175">
    <property type="term" value="F:3'-5'-RNA exonuclease activity"/>
    <property type="evidence" value="ECO:0007669"/>
    <property type="project" value="TreeGrafter"/>
</dbReference>
<dbReference type="EMBL" id="CAJZBQ010000010">
    <property type="protein sequence ID" value="CAG9313175.1"/>
    <property type="molecule type" value="Genomic_DNA"/>
</dbReference>
<sequence>MITIKMLKVSTFNILNSCLYYEHRSPLIKRTIDEMDSDIVGLQEIDYNGNKDICNHPGYKFIYSPAPIPLMWTELGSINLKIDGNGILIKNDIKILAEGYLTYKSNTRVAQRMKIRVNGREIWVVNTHLDHITEEERLEQAMMLIDWLRPMMNSAIIVMGDFNCVPESETYEFFSRHFKSSMKEVHGKEPDVTWPTEMLGSRENWERFGEVGCYDYIWFKNLNVVEGRVLTHIKDGQFYPSDHYPVQAIFDLSIPS</sequence>
<dbReference type="PANTHER" id="PTHR12121:SF36">
    <property type="entry name" value="ENDONUCLEASE_EXONUCLEASE_PHOSPHATASE DOMAIN-CONTAINING PROTEIN"/>
    <property type="match status" value="1"/>
</dbReference>
<dbReference type="InterPro" id="IPR036691">
    <property type="entry name" value="Endo/exonu/phosph_ase_sf"/>
</dbReference>
<dbReference type="SUPFAM" id="SSF56219">
    <property type="entry name" value="DNase I-like"/>
    <property type="match status" value="1"/>
</dbReference>
<dbReference type="AlphaFoldDB" id="A0AAU9IH49"/>
<comment type="caution">
    <text evidence="2">The sequence shown here is derived from an EMBL/GenBank/DDBJ whole genome shotgun (WGS) entry which is preliminary data.</text>
</comment>
<protein>
    <recommendedName>
        <fullName evidence="1">Endonuclease/exonuclease/phosphatase domain-containing protein</fullName>
    </recommendedName>
</protein>
<proteinExistence type="predicted"/>
<evidence type="ECO:0000313" key="3">
    <source>
        <dbReference type="Proteomes" id="UP001162131"/>
    </source>
</evidence>
<dbReference type="Gene3D" id="3.60.10.10">
    <property type="entry name" value="Endonuclease/exonuclease/phosphatase"/>
    <property type="match status" value="1"/>
</dbReference>
<keyword evidence="3" id="KW-1185">Reference proteome</keyword>
<reference evidence="2" key="1">
    <citation type="submission" date="2021-09" db="EMBL/GenBank/DDBJ databases">
        <authorList>
            <consortium name="AG Swart"/>
            <person name="Singh M."/>
            <person name="Singh A."/>
            <person name="Seah K."/>
            <person name="Emmerich C."/>
        </authorList>
    </citation>
    <scope>NUCLEOTIDE SEQUENCE</scope>
    <source>
        <strain evidence="2">ATCC30299</strain>
    </source>
</reference>
<feature type="domain" description="Endonuclease/exonuclease/phosphatase" evidence="1">
    <location>
        <begin position="11"/>
        <end position="243"/>
    </location>
</feature>
<dbReference type="PANTHER" id="PTHR12121">
    <property type="entry name" value="CARBON CATABOLITE REPRESSOR PROTEIN 4"/>
    <property type="match status" value="1"/>
</dbReference>
<accession>A0AAU9IH49</accession>
<name>A0AAU9IH49_9CILI</name>
<gene>
    <name evidence="2" type="ORF">BSTOLATCC_MIC8450</name>
</gene>